<dbReference type="PANTHER" id="PTHR43499:SF1">
    <property type="entry name" value="ABC TRANSPORTER I FAMILY MEMBER 1"/>
    <property type="match status" value="1"/>
</dbReference>
<dbReference type="OrthoDB" id="9800654at2"/>
<dbReference type="GO" id="GO:0017004">
    <property type="term" value="P:cytochrome complex assembly"/>
    <property type="evidence" value="ECO:0007669"/>
    <property type="project" value="UniProtKB-KW"/>
</dbReference>
<dbReference type="AlphaFoldDB" id="A0A3N1P5L9"/>
<dbReference type="GO" id="GO:0022857">
    <property type="term" value="F:transmembrane transporter activity"/>
    <property type="evidence" value="ECO:0007669"/>
    <property type="project" value="InterPro"/>
</dbReference>
<accession>A0A3N1P5L9</accession>
<keyword evidence="5" id="KW-1278">Translocase</keyword>
<keyword evidence="9" id="KW-1185">Reference proteome</keyword>
<evidence type="ECO:0000259" key="7">
    <source>
        <dbReference type="PROSITE" id="PS50893"/>
    </source>
</evidence>
<keyword evidence="6" id="KW-0472">Membrane</keyword>
<dbReference type="PROSITE" id="PS50893">
    <property type="entry name" value="ABC_TRANSPORTER_2"/>
    <property type="match status" value="1"/>
</dbReference>
<evidence type="ECO:0000256" key="1">
    <source>
        <dbReference type="ARBA" id="ARBA00022448"/>
    </source>
</evidence>
<evidence type="ECO:0000313" key="8">
    <source>
        <dbReference type="EMBL" id="ROQ20116.1"/>
    </source>
</evidence>
<evidence type="ECO:0000256" key="3">
    <source>
        <dbReference type="ARBA" id="ARBA00022748"/>
    </source>
</evidence>
<dbReference type="InterPro" id="IPR005895">
    <property type="entry name" value="ABC_transptr_haem_export_CcmA"/>
</dbReference>
<dbReference type="Gene3D" id="3.40.50.300">
    <property type="entry name" value="P-loop containing nucleotide triphosphate hydrolases"/>
    <property type="match status" value="1"/>
</dbReference>
<dbReference type="Pfam" id="PF00005">
    <property type="entry name" value="ABC_tran"/>
    <property type="match status" value="1"/>
</dbReference>
<dbReference type="PROSITE" id="PS00211">
    <property type="entry name" value="ABC_TRANSPORTER_1"/>
    <property type="match status" value="1"/>
</dbReference>
<dbReference type="GO" id="GO:0016887">
    <property type="term" value="F:ATP hydrolysis activity"/>
    <property type="evidence" value="ECO:0007669"/>
    <property type="project" value="InterPro"/>
</dbReference>
<evidence type="ECO:0000313" key="9">
    <source>
        <dbReference type="Proteomes" id="UP000273643"/>
    </source>
</evidence>
<keyword evidence="1" id="KW-0813">Transport</keyword>
<dbReference type="InterPro" id="IPR003439">
    <property type="entry name" value="ABC_transporter-like_ATP-bd"/>
</dbReference>
<dbReference type="PANTHER" id="PTHR43499">
    <property type="entry name" value="ABC TRANSPORTER I FAMILY MEMBER 1"/>
    <property type="match status" value="1"/>
</dbReference>
<comment type="caution">
    <text evidence="8">The sequence shown here is derived from an EMBL/GenBank/DDBJ whole genome shotgun (WGS) entry which is preliminary data.</text>
</comment>
<dbReference type="NCBIfam" id="TIGR01189">
    <property type="entry name" value="ccmA"/>
    <property type="match status" value="1"/>
</dbReference>
<proteinExistence type="predicted"/>
<dbReference type="NCBIfam" id="NF010061">
    <property type="entry name" value="PRK13538.1"/>
    <property type="match status" value="1"/>
</dbReference>
<gene>
    <name evidence="8" type="ORF">EDC38_0712</name>
</gene>
<dbReference type="Proteomes" id="UP000273643">
    <property type="component" value="Unassembled WGS sequence"/>
</dbReference>
<organism evidence="8 9">
    <name type="scientific">Marinimicrobium koreense</name>
    <dbReference type="NCBI Taxonomy" id="306545"/>
    <lineage>
        <taxon>Bacteria</taxon>
        <taxon>Pseudomonadati</taxon>
        <taxon>Pseudomonadota</taxon>
        <taxon>Gammaproteobacteria</taxon>
        <taxon>Cellvibrionales</taxon>
        <taxon>Cellvibrionaceae</taxon>
        <taxon>Marinimicrobium</taxon>
    </lineage>
</organism>
<evidence type="ECO:0000256" key="5">
    <source>
        <dbReference type="ARBA" id="ARBA00022967"/>
    </source>
</evidence>
<keyword evidence="4" id="KW-0067">ATP-binding</keyword>
<dbReference type="InterPro" id="IPR027417">
    <property type="entry name" value="P-loop_NTPase"/>
</dbReference>
<dbReference type="SUPFAM" id="SSF52540">
    <property type="entry name" value="P-loop containing nucleoside triphosphate hydrolases"/>
    <property type="match status" value="1"/>
</dbReference>
<dbReference type="GO" id="GO:0005524">
    <property type="term" value="F:ATP binding"/>
    <property type="evidence" value="ECO:0007669"/>
    <property type="project" value="UniProtKB-KW"/>
</dbReference>
<evidence type="ECO:0000256" key="2">
    <source>
        <dbReference type="ARBA" id="ARBA00022741"/>
    </source>
</evidence>
<feature type="domain" description="ABC transporter" evidence="7">
    <location>
        <begin position="13"/>
        <end position="226"/>
    </location>
</feature>
<dbReference type="RefSeq" id="WP_123637345.1">
    <property type="nucleotide sequence ID" value="NZ_RJUK01000001.1"/>
</dbReference>
<reference evidence="8 9" key="1">
    <citation type="submission" date="2018-11" db="EMBL/GenBank/DDBJ databases">
        <title>Genomic Encyclopedia of Type Strains, Phase IV (KMG-IV): sequencing the most valuable type-strain genomes for metagenomic binning, comparative biology and taxonomic classification.</title>
        <authorList>
            <person name="Goeker M."/>
        </authorList>
    </citation>
    <scope>NUCLEOTIDE SEQUENCE [LARGE SCALE GENOMIC DNA]</scope>
    <source>
        <strain evidence="8 9">DSM 16974</strain>
    </source>
</reference>
<keyword evidence="2" id="KW-0547">Nucleotide-binding</keyword>
<dbReference type="SMART" id="SM00382">
    <property type="entry name" value="AAA"/>
    <property type="match status" value="1"/>
</dbReference>
<dbReference type="EMBL" id="RJUK01000001">
    <property type="protein sequence ID" value="ROQ20116.1"/>
    <property type="molecule type" value="Genomic_DNA"/>
</dbReference>
<sequence length="226" mass="24839">MANGGTILAELLLTLENLTCERDERPLFSGLTAQLHAGERVQILGPNGSGKTTLLRTLAGIGVPAQGRIEWRGTPVSACRWAFRQSLLYIGHAPGIKAALTPLENLAWYRALSAGSQQGDMVAALERVGLAGYEDIPCYQLSAGQLRRVALARLYLSRAPLWILDEPFTAIDQKGVADLEQQLQHHTREGGLVILTSHQEVRLPELRPLNLLDYPPRVEEEVGDEY</sequence>
<name>A0A3N1P5L9_9GAMM</name>
<dbReference type="InterPro" id="IPR003593">
    <property type="entry name" value="AAA+_ATPase"/>
</dbReference>
<dbReference type="InterPro" id="IPR017871">
    <property type="entry name" value="ABC_transporter-like_CS"/>
</dbReference>
<keyword evidence="3" id="KW-0201">Cytochrome c-type biogenesis</keyword>
<evidence type="ECO:0000256" key="4">
    <source>
        <dbReference type="ARBA" id="ARBA00022840"/>
    </source>
</evidence>
<evidence type="ECO:0000256" key="6">
    <source>
        <dbReference type="ARBA" id="ARBA00023136"/>
    </source>
</evidence>
<protein>
    <submittedName>
        <fullName evidence="8">Heme exporter protein A</fullName>
    </submittedName>
</protein>